<name>A0A8D0FTH0_STROC</name>
<reference evidence="1" key="2">
    <citation type="submission" date="2025-09" db="UniProtKB">
        <authorList>
            <consortium name="Ensembl"/>
        </authorList>
    </citation>
    <scope>IDENTIFICATION</scope>
</reference>
<dbReference type="AlphaFoldDB" id="A0A8D0FTH0"/>
<organism evidence="1 2">
    <name type="scientific">Strix occidentalis caurina</name>
    <name type="common">northern spotted owl</name>
    <dbReference type="NCBI Taxonomy" id="311401"/>
    <lineage>
        <taxon>Eukaryota</taxon>
        <taxon>Metazoa</taxon>
        <taxon>Chordata</taxon>
        <taxon>Craniata</taxon>
        <taxon>Vertebrata</taxon>
        <taxon>Euteleostomi</taxon>
        <taxon>Archelosauria</taxon>
        <taxon>Archosauria</taxon>
        <taxon>Dinosauria</taxon>
        <taxon>Saurischia</taxon>
        <taxon>Theropoda</taxon>
        <taxon>Coelurosauria</taxon>
        <taxon>Aves</taxon>
        <taxon>Neognathae</taxon>
        <taxon>Neoaves</taxon>
        <taxon>Telluraves</taxon>
        <taxon>Strigiformes</taxon>
        <taxon>Strigidae</taxon>
        <taxon>Strix</taxon>
    </lineage>
</organism>
<protein>
    <submittedName>
        <fullName evidence="1">Uncharacterized protein</fullName>
    </submittedName>
</protein>
<dbReference type="Proteomes" id="UP000694551">
    <property type="component" value="Unplaced"/>
</dbReference>
<reference evidence="1" key="1">
    <citation type="submission" date="2025-08" db="UniProtKB">
        <authorList>
            <consortium name="Ensembl"/>
        </authorList>
    </citation>
    <scope>IDENTIFICATION</scope>
</reference>
<dbReference type="Ensembl" id="ENSSOCT00000022061.1">
    <property type="protein sequence ID" value="ENSSOCP00000021525.1"/>
    <property type="gene ID" value="ENSSOCG00000016086.1"/>
</dbReference>
<evidence type="ECO:0000313" key="1">
    <source>
        <dbReference type="Ensembl" id="ENSSOCP00000021525.1"/>
    </source>
</evidence>
<proteinExistence type="predicted"/>
<keyword evidence="2" id="KW-1185">Reference proteome</keyword>
<sequence length="101" mass="11253">MSYSPRGVFTDPKGIIYVSNLKTKGCHKNSWKTLTRSTGKSVCFSRLLQPAARSFVFLQDPEALVQLMKSVPLTNDGKFMLLNDQAEEDGTIHEEGEESEA</sequence>
<accession>A0A8D0FTH0</accession>
<evidence type="ECO:0000313" key="2">
    <source>
        <dbReference type="Proteomes" id="UP000694551"/>
    </source>
</evidence>